<evidence type="ECO:0000256" key="1">
    <source>
        <dbReference type="SAM" id="MobiDB-lite"/>
    </source>
</evidence>
<feature type="compositionally biased region" description="Polar residues" evidence="1">
    <location>
        <begin position="165"/>
        <end position="181"/>
    </location>
</feature>
<name>A0A6L2MZN2_TANCI</name>
<dbReference type="AlphaFoldDB" id="A0A6L2MZN2"/>
<organism evidence="2">
    <name type="scientific">Tanacetum cinerariifolium</name>
    <name type="common">Dalmatian daisy</name>
    <name type="synonym">Chrysanthemum cinerariifolium</name>
    <dbReference type="NCBI Taxonomy" id="118510"/>
    <lineage>
        <taxon>Eukaryota</taxon>
        <taxon>Viridiplantae</taxon>
        <taxon>Streptophyta</taxon>
        <taxon>Embryophyta</taxon>
        <taxon>Tracheophyta</taxon>
        <taxon>Spermatophyta</taxon>
        <taxon>Magnoliopsida</taxon>
        <taxon>eudicotyledons</taxon>
        <taxon>Gunneridae</taxon>
        <taxon>Pentapetalae</taxon>
        <taxon>asterids</taxon>
        <taxon>campanulids</taxon>
        <taxon>Asterales</taxon>
        <taxon>Asteraceae</taxon>
        <taxon>Asteroideae</taxon>
        <taxon>Anthemideae</taxon>
        <taxon>Anthemidinae</taxon>
        <taxon>Tanacetum</taxon>
    </lineage>
</organism>
<dbReference type="EMBL" id="BKCJ010007846">
    <property type="protein sequence ID" value="GEU79313.1"/>
    <property type="molecule type" value="Genomic_DNA"/>
</dbReference>
<protein>
    <submittedName>
        <fullName evidence="2">Retrovirus-related Pol polyprotein from transposon TNT 1-94</fullName>
    </submittedName>
</protein>
<dbReference type="CDD" id="cd09272">
    <property type="entry name" value="RNase_HI_RT_Ty1"/>
    <property type="match status" value="1"/>
</dbReference>
<reference evidence="2" key="1">
    <citation type="journal article" date="2019" name="Sci. Rep.">
        <title>Draft genome of Tanacetum cinerariifolium, the natural source of mosquito coil.</title>
        <authorList>
            <person name="Yamashiro T."/>
            <person name="Shiraishi A."/>
            <person name="Satake H."/>
            <person name="Nakayama K."/>
        </authorList>
    </citation>
    <scope>NUCLEOTIDE SEQUENCE</scope>
</reference>
<evidence type="ECO:0000313" key="2">
    <source>
        <dbReference type="EMBL" id="GEU79313.1"/>
    </source>
</evidence>
<sequence>MSSLAEFTILNRADNRPLILEKLMYDSWKSRMELYMENRENGYLILEFIGNGRLVWPMIEDNEEMKRKRVPELSAPENFNMKLMSSLPPEWSKFLTDVKLVKDMHVTDFDQLFAHLEHHEAHANEIRILMERSHDPLAKGDDPIDAINHMMSFLTTIVTSRYPATNNQLRNSSNPRQQATINDGRCTKPKRKRDDSWFKDKVLLVQAQVNSKILHEEELAFLADPGFLEVALMENLSHYGSDALAEVHNLDNANNNMFNQAVQNNSAIVISDSEETLILAEESRSKILLKQKDPMMLEKKVNTTPVDCYPTPSNRPTKVEVPKELPKVSMVNTSLKKLKHHLAGFDVVVKERTKTITEGSWGFKHTKAYFRDEVIPLCLKLETELLNKKDSIEKRLTINCSEEHIDVRYHFIKEQVENGIVELYFFRTEYQLADIFTKPLPRERFNFLIEKLGIKSMSLDMLKRLAEETDE</sequence>
<comment type="caution">
    <text evidence="2">The sequence shown here is derived from an EMBL/GenBank/DDBJ whole genome shotgun (WGS) entry which is preliminary data.</text>
</comment>
<proteinExistence type="predicted"/>
<accession>A0A6L2MZN2</accession>
<feature type="region of interest" description="Disordered" evidence="1">
    <location>
        <begin position="165"/>
        <end position="193"/>
    </location>
</feature>
<gene>
    <name evidence="2" type="ORF">Tci_051291</name>
</gene>